<dbReference type="EMBL" id="CP013264">
    <property type="protein sequence ID" value="ALR20211.1"/>
    <property type="molecule type" value="Genomic_DNA"/>
</dbReference>
<sequence length="73" mass="8162">MTAYFDKLMTLFQECLGRPIQLGDAFLSADEEMLVDLIKLGRSAEAYAELSHLVDAGLECKDLLANPRCQLQQ</sequence>
<organism evidence="1 2">
    <name type="scientific">Sphingobium baderi</name>
    <dbReference type="NCBI Taxonomy" id="1332080"/>
    <lineage>
        <taxon>Bacteria</taxon>
        <taxon>Pseudomonadati</taxon>
        <taxon>Pseudomonadota</taxon>
        <taxon>Alphaproteobacteria</taxon>
        <taxon>Sphingomonadales</taxon>
        <taxon>Sphingomonadaceae</taxon>
        <taxon>Sphingobium</taxon>
    </lineage>
</organism>
<reference evidence="1 2" key="1">
    <citation type="submission" date="2015-11" db="EMBL/GenBank/DDBJ databases">
        <title>A Two-component Flavoprotein Monooxygenase System MeaXY Responsible for para-Hydroxylation of 2-Methyl-6-ethylaniline and 2,6-Diethylaniline in Sphingobium baderi DE-13.</title>
        <authorList>
            <person name="Cheng M."/>
            <person name="Meng Q."/>
            <person name="Yang Y."/>
            <person name="Chu C."/>
            <person name="Yan X."/>
            <person name="He J."/>
            <person name="Li S."/>
        </authorList>
    </citation>
    <scope>NUCLEOTIDE SEQUENCE [LARGE SCALE GENOMIC DNA]</scope>
    <source>
        <strain evidence="1 2">DE-13</strain>
    </source>
</reference>
<accession>A0A0S3EXP7</accession>
<protein>
    <submittedName>
        <fullName evidence="1">Uncharacterized protein</fullName>
    </submittedName>
</protein>
<keyword evidence="2" id="KW-1185">Reference proteome</keyword>
<dbReference type="Proteomes" id="UP000056968">
    <property type="component" value="Chromosome"/>
</dbReference>
<dbReference type="AlphaFoldDB" id="A0A0S3EXP7"/>
<evidence type="ECO:0000313" key="2">
    <source>
        <dbReference type="Proteomes" id="UP000056968"/>
    </source>
</evidence>
<dbReference type="KEGG" id="sbd:ATN00_07730"/>
<proteinExistence type="predicted"/>
<gene>
    <name evidence="1" type="ORF">ATN00_07730</name>
</gene>
<name>A0A0S3EXP7_9SPHN</name>
<evidence type="ECO:0000313" key="1">
    <source>
        <dbReference type="EMBL" id="ALR20211.1"/>
    </source>
</evidence>